<evidence type="ECO:0000313" key="7">
    <source>
        <dbReference type="Proteomes" id="UP000002729"/>
    </source>
</evidence>
<dbReference type="KEGG" id="aaf:AURANDRAFT_11873"/>
<dbReference type="InterPro" id="IPR005804">
    <property type="entry name" value="FA_desaturase_dom"/>
</dbReference>
<keyword evidence="4" id="KW-0812">Transmembrane</keyword>
<protein>
    <recommendedName>
        <fullName evidence="5">Cytochrome b5 heme-binding domain-containing protein</fullName>
    </recommendedName>
</protein>
<feature type="non-terminal residue" evidence="6">
    <location>
        <position position="1"/>
    </location>
</feature>
<feature type="transmembrane region" description="Helical" evidence="4">
    <location>
        <begin position="251"/>
        <end position="268"/>
    </location>
</feature>
<dbReference type="PANTHER" id="PTHR19353:SF75">
    <property type="entry name" value="FATTY ACID DESATURASE, PUTATIVE-RELATED"/>
    <property type="match status" value="1"/>
</dbReference>
<dbReference type="InterPro" id="IPR012171">
    <property type="entry name" value="Fatty_acid_desaturase"/>
</dbReference>
<evidence type="ECO:0000256" key="1">
    <source>
        <dbReference type="ARBA" id="ARBA00022617"/>
    </source>
</evidence>
<dbReference type="Proteomes" id="UP000002729">
    <property type="component" value="Unassembled WGS sequence"/>
</dbReference>
<dbReference type="Gene3D" id="3.10.120.10">
    <property type="entry name" value="Cytochrome b5-like heme/steroid binding domain"/>
    <property type="match status" value="1"/>
</dbReference>
<dbReference type="PROSITE" id="PS50255">
    <property type="entry name" value="CYTOCHROME_B5_2"/>
    <property type="match status" value="1"/>
</dbReference>
<evidence type="ECO:0000256" key="4">
    <source>
        <dbReference type="SAM" id="Phobius"/>
    </source>
</evidence>
<feature type="transmembrane region" description="Helical" evidence="4">
    <location>
        <begin position="214"/>
        <end position="239"/>
    </location>
</feature>
<dbReference type="Pfam" id="PF00173">
    <property type="entry name" value="Cyt-b5"/>
    <property type="match status" value="1"/>
</dbReference>
<keyword evidence="4" id="KW-1133">Transmembrane helix</keyword>
<dbReference type="GO" id="GO:0016717">
    <property type="term" value="F:oxidoreductase activity, acting on paired donors, with oxidation of a pair of donors resulting in the reduction of molecular oxygen to two molecules of water"/>
    <property type="evidence" value="ECO:0007669"/>
    <property type="project" value="TreeGrafter"/>
</dbReference>
<evidence type="ECO:0000259" key="5">
    <source>
        <dbReference type="PROSITE" id="PS50255"/>
    </source>
</evidence>
<dbReference type="GO" id="GO:0020037">
    <property type="term" value="F:heme binding"/>
    <property type="evidence" value="ECO:0007669"/>
    <property type="project" value="InterPro"/>
</dbReference>
<dbReference type="GeneID" id="20218108"/>
<keyword evidence="3" id="KW-0408">Iron</keyword>
<organism evidence="7">
    <name type="scientific">Aureococcus anophagefferens</name>
    <name type="common">Harmful bloom alga</name>
    <dbReference type="NCBI Taxonomy" id="44056"/>
    <lineage>
        <taxon>Eukaryota</taxon>
        <taxon>Sar</taxon>
        <taxon>Stramenopiles</taxon>
        <taxon>Ochrophyta</taxon>
        <taxon>Pelagophyceae</taxon>
        <taxon>Pelagomonadales</taxon>
        <taxon>Pelagomonadaceae</taxon>
        <taxon>Aureococcus</taxon>
    </lineage>
</organism>
<dbReference type="CDD" id="cd03506">
    <property type="entry name" value="Delta6-FADS-like"/>
    <property type="match status" value="1"/>
</dbReference>
<keyword evidence="4" id="KW-0472">Membrane</keyword>
<reference evidence="6 7" key="1">
    <citation type="journal article" date="2011" name="Proc. Natl. Acad. Sci. U.S.A.">
        <title>Niche of harmful alga Aureococcus anophagefferens revealed through ecogenomics.</title>
        <authorList>
            <person name="Gobler C.J."/>
            <person name="Berry D.L."/>
            <person name="Dyhrman S.T."/>
            <person name="Wilhelm S.W."/>
            <person name="Salamov A."/>
            <person name="Lobanov A.V."/>
            <person name="Zhang Y."/>
            <person name="Collier J.L."/>
            <person name="Wurch L.L."/>
            <person name="Kustka A.B."/>
            <person name="Dill B.D."/>
            <person name="Shah M."/>
            <person name="VerBerkmoes N.C."/>
            <person name="Kuo A."/>
            <person name="Terry A."/>
            <person name="Pangilinan J."/>
            <person name="Lindquist E.A."/>
            <person name="Lucas S."/>
            <person name="Paulsen I.T."/>
            <person name="Hattenrath-Lehmann T.K."/>
            <person name="Talmage S.C."/>
            <person name="Walker E.A."/>
            <person name="Koch F."/>
            <person name="Burson A.M."/>
            <person name="Marcoval M.A."/>
            <person name="Tang Y.Z."/>
            <person name="Lecleir G.R."/>
            <person name="Coyne K.J."/>
            <person name="Berg G.M."/>
            <person name="Bertrand E.M."/>
            <person name="Saito M.A."/>
            <person name="Gladyshev V.N."/>
            <person name="Grigoriev I.V."/>
        </authorList>
    </citation>
    <scope>NUCLEOTIDE SEQUENCE [LARGE SCALE GENOMIC DNA]</scope>
    <source>
        <strain evidence="7">CCMP 1984</strain>
    </source>
</reference>
<keyword evidence="1" id="KW-0349">Heme</keyword>
<dbReference type="SUPFAM" id="SSF55856">
    <property type="entry name" value="Cytochrome b5-like heme/steroid binding domain"/>
    <property type="match status" value="1"/>
</dbReference>
<feature type="transmembrane region" description="Helical" evidence="4">
    <location>
        <begin position="123"/>
        <end position="141"/>
    </location>
</feature>
<name>F0XX13_AURAN</name>
<accession>F0XX13</accession>
<dbReference type="OrthoDB" id="260519at2759"/>
<dbReference type="OMA" id="GWHHRHY"/>
<feature type="non-terminal residue" evidence="6">
    <location>
        <position position="400"/>
    </location>
</feature>
<dbReference type="InterPro" id="IPR018506">
    <property type="entry name" value="Cyt_B5_heme-BS"/>
</dbReference>
<evidence type="ECO:0000256" key="3">
    <source>
        <dbReference type="ARBA" id="ARBA00023004"/>
    </source>
</evidence>
<feature type="transmembrane region" description="Helical" evidence="4">
    <location>
        <begin position="274"/>
        <end position="295"/>
    </location>
</feature>
<gene>
    <name evidence="6" type="ORF">AURANDRAFT_11873</name>
</gene>
<keyword evidence="7" id="KW-1185">Reference proteome</keyword>
<keyword evidence="2" id="KW-0479">Metal-binding</keyword>
<dbReference type="PIRSF" id="PIRSF015921">
    <property type="entry name" value="FA_sphinglp_des"/>
    <property type="match status" value="1"/>
</dbReference>
<proteinExistence type="predicted"/>
<dbReference type="PROSITE" id="PS00191">
    <property type="entry name" value="CYTOCHROME_B5_1"/>
    <property type="match status" value="1"/>
</dbReference>
<dbReference type="eggNOG" id="KOG4232">
    <property type="taxonomic scope" value="Eukaryota"/>
</dbReference>
<dbReference type="GO" id="GO:0006629">
    <property type="term" value="P:lipid metabolic process"/>
    <property type="evidence" value="ECO:0007669"/>
    <property type="project" value="InterPro"/>
</dbReference>
<dbReference type="AlphaFoldDB" id="F0XX13"/>
<dbReference type="InParanoid" id="F0XX13"/>
<sequence length="400" mass="44108">DLVIVEDRVYDAAKFMWAHPGGAVFVAMFGGRDGTLTFQSYHMREFPHGKMAPYLVGVLDAREAPVAPDARHLALSRALAPVLARRGGSFAPPAQVRKAAGLLAAAVALEACMLATARTWAGSALLGLLFALIGLNVQHDANHGAMFRDGRKNALWGLAQSWIGGSQLMWLQEHVVLHHMHTGDVEYDPDAQLAPVMRGHAGAPWLPWMRFQQFYFLLVELGYGVVPMFMSFFEVLCWRHKFERKFALSRLAWRWGLQSVALHLLFYARMVAAPLAKVAVTVGVAGGYLAFFFFLSHNFDGVHFVAGAGESGDQRYPERSGFLHQQASSSSNVAGEKLCALNGGLNYQIEHHLFPRVAHSHYPHIAPVVRAFCERHGAPYVHFDSVGANLASVFAYLAKF</sequence>
<dbReference type="InterPro" id="IPR001199">
    <property type="entry name" value="Cyt_B5-like_heme/steroid-bd"/>
</dbReference>
<evidence type="ECO:0000313" key="6">
    <source>
        <dbReference type="EMBL" id="EGB12866.1"/>
    </source>
</evidence>
<dbReference type="InterPro" id="IPR036400">
    <property type="entry name" value="Cyt_B5-like_heme/steroid_sf"/>
</dbReference>
<dbReference type="RefSeq" id="XP_009032162.1">
    <property type="nucleotide sequence ID" value="XM_009033914.1"/>
</dbReference>
<dbReference type="PANTHER" id="PTHR19353">
    <property type="entry name" value="FATTY ACID DESATURASE 2"/>
    <property type="match status" value="1"/>
</dbReference>
<dbReference type="GO" id="GO:0046872">
    <property type="term" value="F:metal ion binding"/>
    <property type="evidence" value="ECO:0007669"/>
    <property type="project" value="UniProtKB-KW"/>
</dbReference>
<dbReference type="Pfam" id="PF00487">
    <property type="entry name" value="FA_desaturase"/>
    <property type="match status" value="1"/>
</dbReference>
<feature type="domain" description="Cytochrome b5 heme-binding" evidence="5">
    <location>
        <begin position="1"/>
        <end position="60"/>
    </location>
</feature>
<dbReference type="EMBL" id="GL833120">
    <property type="protein sequence ID" value="EGB12866.1"/>
    <property type="molecule type" value="Genomic_DNA"/>
</dbReference>
<dbReference type="GO" id="GO:0016020">
    <property type="term" value="C:membrane"/>
    <property type="evidence" value="ECO:0007669"/>
    <property type="project" value="TreeGrafter"/>
</dbReference>
<evidence type="ECO:0000256" key="2">
    <source>
        <dbReference type="ARBA" id="ARBA00022723"/>
    </source>
</evidence>